<protein>
    <submittedName>
        <fullName evidence="1">Uncharacterized protein</fullName>
    </submittedName>
</protein>
<evidence type="ECO:0000313" key="1">
    <source>
        <dbReference type="EMBL" id="KAI4370656.1"/>
    </source>
</evidence>
<accession>A0ACB9QYM5</accession>
<comment type="caution">
    <text evidence="1">The sequence shown here is derived from an EMBL/GenBank/DDBJ whole genome shotgun (WGS) entry which is preliminary data.</text>
</comment>
<keyword evidence="2" id="KW-1185">Reference proteome</keyword>
<dbReference type="Proteomes" id="UP001057402">
    <property type="component" value="Chromosome 5"/>
</dbReference>
<reference evidence="2" key="1">
    <citation type="journal article" date="2023" name="Front. Plant Sci.">
        <title>Chromosomal-level genome assembly of Melastoma candidum provides insights into trichome evolution.</title>
        <authorList>
            <person name="Zhong Y."/>
            <person name="Wu W."/>
            <person name="Sun C."/>
            <person name="Zou P."/>
            <person name="Liu Y."/>
            <person name="Dai S."/>
            <person name="Zhou R."/>
        </authorList>
    </citation>
    <scope>NUCLEOTIDE SEQUENCE [LARGE SCALE GENOMIC DNA]</scope>
</reference>
<organism evidence="1 2">
    <name type="scientific">Melastoma candidum</name>
    <dbReference type="NCBI Taxonomy" id="119954"/>
    <lineage>
        <taxon>Eukaryota</taxon>
        <taxon>Viridiplantae</taxon>
        <taxon>Streptophyta</taxon>
        <taxon>Embryophyta</taxon>
        <taxon>Tracheophyta</taxon>
        <taxon>Spermatophyta</taxon>
        <taxon>Magnoliopsida</taxon>
        <taxon>eudicotyledons</taxon>
        <taxon>Gunneridae</taxon>
        <taxon>Pentapetalae</taxon>
        <taxon>rosids</taxon>
        <taxon>malvids</taxon>
        <taxon>Myrtales</taxon>
        <taxon>Melastomataceae</taxon>
        <taxon>Melastomatoideae</taxon>
        <taxon>Melastomateae</taxon>
        <taxon>Melastoma</taxon>
    </lineage>
</organism>
<sequence>MNSLSGGTSLVGGYTRLCKGLAVVLIAAHLLLQIFPVSLTYLALIPARTIPFAWNLVTAGYVEQTIYGLAVSTGIPEVHLCRQLFYFTVCFCDCHNLLLRHSRGSVPVYATFWFHGVLSGFLVGIKQIFSDQELPFLKFQGKGNLPSFGQWLPSIVLLLTGISSFFIAEPVKYLPTLFFGTYTGWIYLRYWQKKPETKFRGDPSDEFSFSFIFPGVPKACYRSRGNDILGVCSVESAKLSQSLTIMTWGQPNCLDQTLSSI</sequence>
<name>A0ACB9QYM5_9MYRT</name>
<evidence type="ECO:0000313" key="2">
    <source>
        <dbReference type="Proteomes" id="UP001057402"/>
    </source>
</evidence>
<dbReference type="EMBL" id="CM042884">
    <property type="protein sequence ID" value="KAI4370656.1"/>
    <property type="molecule type" value="Genomic_DNA"/>
</dbReference>
<gene>
    <name evidence="1" type="ORF">MLD38_018981</name>
</gene>
<proteinExistence type="predicted"/>